<dbReference type="Pfam" id="PF00248">
    <property type="entry name" value="Aldo_ket_red"/>
    <property type="match status" value="1"/>
</dbReference>
<dbReference type="CDD" id="cd19074">
    <property type="entry name" value="Aldo_ket_red_shaker-like"/>
    <property type="match status" value="1"/>
</dbReference>
<dbReference type="Proteomes" id="UP000194267">
    <property type="component" value="Unassembled WGS sequence"/>
</dbReference>
<accession>A0A1Y2T703</accession>
<keyword evidence="5" id="KW-0407">Ion channel</keyword>
<feature type="domain" description="NADP-dependent oxidoreductase" evidence="4">
    <location>
        <begin position="15"/>
        <end position="316"/>
    </location>
</feature>
<keyword evidence="3" id="KW-0560">Oxidoreductase</keyword>
<dbReference type="InterPro" id="IPR036812">
    <property type="entry name" value="NAD(P)_OxRdtase_dom_sf"/>
</dbReference>
<gene>
    <name evidence="5" type="ORF">A6D92_11440</name>
</gene>
<proteinExistence type="inferred from homology"/>
<evidence type="ECO:0000256" key="2">
    <source>
        <dbReference type="ARBA" id="ARBA00022857"/>
    </source>
</evidence>
<organism evidence="5 6">
    <name type="scientific">Symbiobacterium thermophilum</name>
    <dbReference type="NCBI Taxonomy" id="2734"/>
    <lineage>
        <taxon>Bacteria</taxon>
        <taxon>Bacillati</taxon>
        <taxon>Bacillota</taxon>
        <taxon>Clostridia</taxon>
        <taxon>Eubacteriales</taxon>
        <taxon>Symbiobacteriaceae</taxon>
        <taxon>Symbiobacterium</taxon>
    </lineage>
</organism>
<reference evidence="6" key="1">
    <citation type="submission" date="2016-04" db="EMBL/GenBank/DDBJ databases">
        <authorList>
            <person name="Antunes L.P."/>
            <person name="Martins L.F."/>
            <person name="Pereira R.V."/>
            <person name="Thomas A.M."/>
            <person name="Barbosa D."/>
            <person name="Nascimento L."/>
            <person name="Silva G.M."/>
            <person name="Condomitti G.W."/>
            <person name="Digiampietri L.A."/>
            <person name="Lombardi K.C."/>
            <person name="Ramos P.L."/>
            <person name="Quaggio R.B."/>
            <person name="Oliveira J.C."/>
            <person name="Pascon R.C."/>
            <person name="Cruz J.B."/>
            <person name="Silva A.M."/>
            <person name="Setubal J.C."/>
        </authorList>
    </citation>
    <scope>NUCLEOTIDE SEQUENCE [LARGE SCALE GENOMIC DNA]</scope>
</reference>
<protein>
    <submittedName>
        <fullName evidence="5">Voltage-gated potassium channel</fullName>
    </submittedName>
</protein>
<dbReference type="GO" id="GO:0034220">
    <property type="term" value="P:monoatomic ion transmembrane transport"/>
    <property type="evidence" value="ECO:0007669"/>
    <property type="project" value="UniProtKB-KW"/>
</dbReference>
<name>A0A1Y2T703_SYMTR</name>
<sequence length="321" mass="36407">MEYRRLGSSGLKLSEISLGSWLTYGSRVEAEAAKACIRTAYEHGINHFDCAVVYGAQPHQAEEVVGEALREFPRHTYTVTSKVFWKVGPSTYDQGLSRKHIIERVEMSLKAMKLDYIDIYYAHRFDPETDLEETLRAFDDLVAQGKILYWGFSQWTPAQIERAVSIVDKRNLRRPVVDQPLYNMIDRGIEQEVMPICAREGIGLVVYSPLAQGVLTGKYQPGMPIPEGTRGSDPKYGKFVQRYLSDDELLRRVQQLRPIAERNGLTMAQLALAWVLRRPEVTSAIIGATRPEQVVENVKASGVKLSEEDLREIDKILGYVE</sequence>
<keyword evidence="5" id="KW-0813">Transport</keyword>
<keyword evidence="2" id="KW-0521">NADP</keyword>
<dbReference type="AlphaFoldDB" id="A0A1Y2T703"/>
<dbReference type="Gene3D" id="3.20.20.100">
    <property type="entry name" value="NADP-dependent oxidoreductase domain"/>
    <property type="match status" value="1"/>
</dbReference>
<evidence type="ECO:0000313" key="6">
    <source>
        <dbReference type="Proteomes" id="UP000194267"/>
    </source>
</evidence>
<feature type="non-terminal residue" evidence="5">
    <location>
        <position position="321"/>
    </location>
</feature>
<comment type="similarity">
    <text evidence="1">Belongs to the shaker potassium channel beta subunit family.</text>
</comment>
<dbReference type="EMBL" id="LWLV01000965">
    <property type="protein sequence ID" value="OTA40965.1"/>
    <property type="molecule type" value="Genomic_DNA"/>
</dbReference>
<evidence type="ECO:0000256" key="1">
    <source>
        <dbReference type="ARBA" id="ARBA00006515"/>
    </source>
</evidence>
<dbReference type="InterPro" id="IPR023210">
    <property type="entry name" value="NADP_OxRdtase_dom"/>
</dbReference>
<dbReference type="PANTHER" id="PTHR43150">
    <property type="entry name" value="HYPERKINETIC, ISOFORM M"/>
    <property type="match status" value="1"/>
</dbReference>
<dbReference type="PRINTS" id="PR01577">
    <property type="entry name" value="KCNABCHANNEL"/>
</dbReference>
<evidence type="ECO:0000256" key="3">
    <source>
        <dbReference type="ARBA" id="ARBA00023002"/>
    </source>
</evidence>
<comment type="caution">
    <text evidence="5">The sequence shown here is derived from an EMBL/GenBank/DDBJ whole genome shotgun (WGS) entry which is preliminary data.</text>
</comment>
<dbReference type="FunFam" id="3.20.20.100:FF:000004">
    <property type="entry name" value="Oxidoreductase, aldo/keto reductase"/>
    <property type="match status" value="1"/>
</dbReference>
<dbReference type="SUPFAM" id="SSF51430">
    <property type="entry name" value="NAD(P)-linked oxidoreductase"/>
    <property type="match status" value="1"/>
</dbReference>
<keyword evidence="5" id="KW-0406">Ion transport</keyword>
<evidence type="ECO:0000259" key="4">
    <source>
        <dbReference type="Pfam" id="PF00248"/>
    </source>
</evidence>
<dbReference type="GO" id="GO:0016491">
    <property type="term" value="F:oxidoreductase activity"/>
    <property type="evidence" value="ECO:0007669"/>
    <property type="project" value="UniProtKB-KW"/>
</dbReference>
<dbReference type="InterPro" id="IPR005399">
    <property type="entry name" value="K_chnl_volt-dep_bsu_KCNAB-rel"/>
</dbReference>
<dbReference type="GO" id="GO:0005829">
    <property type="term" value="C:cytosol"/>
    <property type="evidence" value="ECO:0007669"/>
    <property type="project" value="UniProtKB-ARBA"/>
</dbReference>
<evidence type="ECO:0000313" key="5">
    <source>
        <dbReference type="EMBL" id="OTA40965.1"/>
    </source>
</evidence>
<dbReference type="PANTHER" id="PTHR43150:SF2">
    <property type="entry name" value="HYPERKINETIC, ISOFORM M"/>
    <property type="match status" value="1"/>
</dbReference>